<gene>
    <name evidence="2" type="ORF">ACJDUG_17375</name>
</gene>
<name>A0ABW8T9X0_9CLOT</name>
<accession>A0ABW8T9X0</accession>
<reference evidence="2 3" key="1">
    <citation type="submission" date="2024-11" db="EMBL/GenBank/DDBJ databases">
        <authorList>
            <person name="Heng Y.C."/>
            <person name="Lim A.C.H."/>
            <person name="Lee J.K.Y."/>
            <person name="Kittelmann S."/>
        </authorList>
    </citation>
    <scope>NUCLEOTIDE SEQUENCE [LARGE SCALE GENOMIC DNA]</scope>
    <source>
        <strain evidence="2 3">WILCCON 0185</strain>
    </source>
</reference>
<keyword evidence="1" id="KW-0472">Membrane</keyword>
<dbReference type="Proteomes" id="UP001623591">
    <property type="component" value="Unassembled WGS sequence"/>
</dbReference>
<dbReference type="Pfam" id="PF19754">
    <property type="entry name" value="DUF6241"/>
    <property type="match status" value="1"/>
</dbReference>
<dbReference type="EMBL" id="JBJHZZ010000027">
    <property type="protein sequence ID" value="MFL0248715.1"/>
    <property type="molecule type" value="Genomic_DNA"/>
</dbReference>
<proteinExistence type="predicted"/>
<keyword evidence="3" id="KW-1185">Reference proteome</keyword>
<keyword evidence="1" id="KW-0812">Transmembrane</keyword>
<evidence type="ECO:0000256" key="1">
    <source>
        <dbReference type="SAM" id="Phobius"/>
    </source>
</evidence>
<evidence type="ECO:0000313" key="3">
    <source>
        <dbReference type="Proteomes" id="UP001623591"/>
    </source>
</evidence>
<protein>
    <submittedName>
        <fullName evidence="2">DUF6241 domain-containing protein</fullName>
    </submittedName>
</protein>
<organism evidence="2 3">
    <name type="scientific">Candidatus Clostridium stratigraminis</name>
    <dbReference type="NCBI Taxonomy" id="3381661"/>
    <lineage>
        <taxon>Bacteria</taxon>
        <taxon>Bacillati</taxon>
        <taxon>Bacillota</taxon>
        <taxon>Clostridia</taxon>
        <taxon>Eubacteriales</taxon>
        <taxon>Clostridiaceae</taxon>
        <taxon>Clostridium</taxon>
    </lineage>
</organism>
<dbReference type="InterPro" id="IPR046208">
    <property type="entry name" value="DUF6241"/>
</dbReference>
<sequence>MKKILKYASLFIFSIAVILIASYRLYTSLTNNPKEEKHAADIKQQNIQTSKSVIKNDEIYFDETLNINGSKPNLANEGAIYEIIHMMANTKVVADVTYATMDIKSDRVNALIKAVNRSNWNDKSRLIEILNRWKVGDFSQCVDDHNYVWAKLGGEIGKATELKK</sequence>
<keyword evidence="1" id="KW-1133">Transmembrane helix</keyword>
<evidence type="ECO:0000313" key="2">
    <source>
        <dbReference type="EMBL" id="MFL0248715.1"/>
    </source>
</evidence>
<feature type="transmembrane region" description="Helical" evidence="1">
    <location>
        <begin position="7"/>
        <end position="26"/>
    </location>
</feature>
<comment type="caution">
    <text evidence="2">The sequence shown here is derived from an EMBL/GenBank/DDBJ whole genome shotgun (WGS) entry which is preliminary data.</text>
</comment>
<dbReference type="RefSeq" id="WP_406771142.1">
    <property type="nucleotide sequence ID" value="NZ_JBJHZZ010000027.1"/>
</dbReference>